<dbReference type="Proteomes" id="UP000297654">
    <property type="component" value="Unassembled WGS sequence"/>
</dbReference>
<dbReference type="Pfam" id="PF07508">
    <property type="entry name" value="Recombinase"/>
    <property type="match status" value="1"/>
</dbReference>
<proteinExistence type="predicted"/>
<dbReference type="PROSITE" id="PS51737">
    <property type="entry name" value="RECOMBINASE_DNA_BIND"/>
    <property type="match status" value="1"/>
</dbReference>
<organism evidence="1 2">
    <name type="scientific">Cryobacterium luteum</name>
    <dbReference type="NCBI Taxonomy" id="1424661"/>
    <lineage>
        <taxon>Bacteria</taxon>
        <taxon>Bacillati</taxon>
        <taxon>Actinomycetota</taxon>
        <taxon>Actinomycetes</taxon>
        <taxon>Micrococcales</taxon>
        <taxon>Microbacteriaceae</taxon>
        <taxon>Cryobacterium</taxon>
    </lineage>
</organism>
<name>A0A1H8L3T1_9MICO</name>
<dbReference type="PROSITE" id="PS51736">
    <property type="entry name" value="RECOMBINASES_3"/>
    <property type="match status" value="1"/>
</dbReference>
<dbReference type="Gene3D" id="3.40.50.1390">
    <property type="entry name" value="Resolvase, N-terminal catalytic domain"/>
    <property type="match status" value="1"/>
</dbReference>
<dbReference type="Gene3D" id="3.90.1750.20">
    <property type="entry name" value="Putative Large Serine Recombinase, Chain B, Domain 2"/>
    <property type="match status" value="1"/>
</dbReference>
<dbReference type="CDD" id="cd00338">
    <property type="entry name" value="Ser_Recombinase"/>
    <property type="match status" value="1"/>
</dbReference>
<gene>
    <name evidence="1" type="ORF">E3O10_07200</name>
</gene>
<dbReference type="PANTHER" id="PTHR30461:SF23">
    <property type="entry name" value="DNA RECOMBINASE-RELATED"/>
    <property type="match status" value="1"/>
</dbReference>
<dbReference type="PANTHER" id="PTHR30461">
    <property type="entry name" value="DNA-INVERTASE FROM LAMBDOID PROPHAGE"/>
    <property type="match status" value="1"/>
</dbReference>
<evidence type="ECO:0000313" key="2">
    <source>
        <dbReference type="Proteomes" id="UP000297654"/>
    </source>
</evidence>
<dbReference type="STRING" id="1424661.SAMN05216281_1241"/>
<reference evidence="1 2" key="1">
    <citation type="submission" date="2019-03" db="EMBL/GenBank/DDBJ databases">
        <title>Genomics of glacier-inhabiting Cryobacterium strains.</title>
        <authorList>
            <person name="Liu Q."/>
            <person name="Xin Y.-H."/>
        </authorList>
    </citation>
    <scope>NUCLEOTIDE SEQUENCE [LARGE SCALE GENOMIC DNA]</scope>
    <source>
        <strain evidence="1 2">Hh15</strain>
    </source>
</reference>
<dbReference type="EMBL" id="SOFF01000027">
    <property type="protein sequence ID" value="TFB90092.1"/>
    <property type="molecule type" value="Genomic_DNA"/>
</dbReference>
<dbReference type="Pfam" id="PF00239">
    <property type="entry name" value="Resolvase"/>
    <property type="match status" value="1"/>
</dbReference>
<comment type="caution">
    <text evidence="1">The sequence shown here is derived from an EMBL/GenBank/DDBJ whole genome shotgun (WGS) entry which is preliminary data.</text>
</comment>
<dbReference type="InterPro" id="IPR011109">
    <property type="entry name" value="DNA_bind_recombinase_dom"/>
</dbReference>
<sequence length="510" mass="57898">MSELSVREYLRVSKDRKLTGKSPDQQHDENVASIMRQGWILHPDPPYRDTDRSASRYATKAREDFKRLIDDLEGDTFGADVLAIWESSRGSRRVGEWVDLVDLCKARSVRIWVTTHGRLYDPANARDRRSLLEDAVDAEYESEKTSERIRRDVRAAADKGKPHGKNVYGFLRVYDEQTRELLRVEEHPAQAPIVKEAARRVLDGDTFYAIAKDFNERGIAQRRPTRKEHRKNYGWTPPAVKQMLSMPAYAGKRQHQGEIVGDAMWPALIDFVTWKKLQIVMSPPEHKRTNDWPAKHLLAGIALCGVCGAPTRVGKQNAGAKKLDDEGNPLPRKTYLAYICSGVPGRPGPDGTKGFHVAMRQEHLDTVVTELVLTRLERPDFLAMVGERGQGNDTDRRAVLEEIAGYHAYLNEVRADAAAKLRFNLLLDQEARIEPLIKTAQARLEKLSEMDPFVLTLLSGGAIRLEWTDMELAKKRRLIRAVMAPRISRIGKGWAGQKGINYERVEPGWR</sequence>
<dbReference type="GO" id="GO:0000150">
    <property type="term" value="F:DNA strand exchange activity"/>
    <property type="evidence" value="ECO:0007669"/>
    <property type="project" value="InterPro"/>
</dbReference>
<accession>A0A1H8L3T1</accession>
<dbReference type="InterPro" id="IPR038109">
    <property type="entry name" value="DNA_bind_recomb_sf"/>
</dbReference>
<dbReference type="AlphaFoldDB" id="A0A1H8L3T1"/>
<dbReference type="SMART" id="SM00857">
    <property type="entry name" value="Resolvase"/>
    <property type="match status" value="1"/>
</dbReference>
<protein>
    <submittedName>
        <fullName evidence="1">Recombinase family protein</fullName>
    </submittedName>
</protein>
<keyword evidence="2" id="KW-1185">Reference proteome</keyword>
<evidence type="ECO:0000313" key="1">
    <source>
        <dbReference type="EMBL" id="TFB90092.1"/>
    </source>
</evidence>
<dbReference type="SUPFAM" id="SSF53041">
    <property type="entry name" value="Resolvase-like"/>
    <property type="match status" value="1"/>
</dbReference>
<dbReference type="OrthoDB" id="4500247at2"/>
<dbReference type="InterPro" id="IPR006119">
    <property type="entry name" value="Resolv_N"/>
</dbReference>
<dbReference type="InterPro" id="IPR050639">
    <property type="entry name" value="SSR_resolvase"/>
</dbReference>
<dbReference type="GO" id="GO:0003677">
    <property type="term" value="F:DNA binding"/>
    <property type="evidence" value="ECO:0007669"/>
    <property type="project" value="InterPro"/>
</dbReference>
<dbReference type="RefSeq" id="WP_092112354.1">
    <property type="nucleotide sequence ID" value="NZ_FOCN01000024.1"/>
</dbReference>
<dbReference type="InterPro" id="IPR036162">
    <property type="entry name" value="Resolvase-like_N_sf"/>
</dbReference>